<dbReference type="InterPro" id="IPR036264">
    <property type="entry name" value="Bact_exopeptidase_dim_dom"/>
</dbReference>
<evidence type="ECO:0000256" key="2">
    <source>
        <dbReference type="ARBA" id="ARBA00022723"/>
    </source>
</evidence>
<dbReference type="PANTHER" id="PTHR43808">
    <property type="entry name" value="ACETYLORNITHINE DEACETYLASE"/>
    <property type="match status" value="1"/>
</dbReference>
<keyword evidence="7" id="KW-1185">Reference proteome</keyword>
<dbReference type="InterPro" id="IPR011650">
    <property type="entry name" value="Peptidase_M20_dimer"/>
</dbReference>
<evidence type="ECO:0000256" key="3">
    <source>
        <dbReference type="ARBA" id="ARBA00022801"/>
    </source>
</evidence>
<name>A0A239H0C3_9ACTN</name>
<reference evidence="6 7" key="1">
    <citation type="submission" date="2017-06" db="EMBL/GenBank/DDBJ databases">
        <authorList>
            <person name="Kim H.J."/>
            <person name="Triplett B.A."/>
        </authorList>
    </citation>
    <scope>NUCLEOTIDE SEQUENCE [LARGE SCALE GENOMIC DNA]</scope>
    <source>
        <strain evidence="6 7">CGMCC 4.2132</strain>
    </source>
</reference>
<dbReference type="Gene3D" id="3.40.630.10">
    <property type="entry name" value="Zn peptidases"/>
    <property type="match status" value="1"/>
</dbReference>
<keyword evidence="3" id="KW-0378">Hydrolase</keyword>
<dbReference type="SUPFAM" id="SSF53187">
    <property type="entry name" value="Zn-dependent exopeptidases"/>
    <property type="match status" value="1"/>
</dbReference>
<dbReference type="InterPro" id="IPR002933">
    <property type="entry name" value="Peptidase_M20"/>
</dbReference>
<evidence type="ECO:0000313" key="7">
    <source>
        <dbReference type="Proteomes" id="UP000198282"/>
    </source>
</evidence>
<protein>
    <submittedName>
        <fullName evidence="6">Acetylornithine deacetylase</fullName>
    </submittedName>
</protein>
<evidence type="ECO:0000259" key="5">
    <source>
        <dbReference type="Pfam" id="PF07687"/>
    </source>
</evidence>
<evidence type="ECO:0000256" key="1">
    <source>
        <dbReference type="ARBA" id="ARBA00001947"/>
    </source>
</evidence>
<dbReference type="SUPFAM" id="SSF55031">
    <property type="entry name" value="Bacterial exopeptidase dimerisation domain"/>
    <property type="match status" value="1"/>
</dbReference>
<dbReference type="RefSeq" id="WP_089208328.1">
    <property type="nucleotide sequence ID" value="NZ_FZOD01000015.1"/>
</dbReference>
<dbReference type="OrthoDB" id="7055905at2"/>
<sequence>MFSGEAIDGAVEALAEDAFAFLERLVAARSTVGNESAACDVLSAELAVSGFDVESLPIPEDIVSDPLAGVRQVPYAGRANVLGSRGAEGGRSLLLNGHLDVVPADTPELWTSPPFRPARRDGRLYGRGAGDMKCGFAMGLLAVRALDEVAPGFDTGRLMLLGAIEEECTGNGTLSAARAGVLADAAVVLEPTDLGILTGGVGVLWLDVRVVGRSAHAESAHLAVNPVDLCSVLARGLRDWCDRLPDEVPDEAFAELASPYNVNVGQISAGDWPSSVPTEALLRLRVGFPRGWSADEAEKRVRAAIDDIVAGDDRFPSAPLVTLTGFRAAGYALADGHPLTAAVAEAHREVHGADPRTYVIGATTDARFYVNDFDVPALCYGPRVFDMHGIDESVDLGSIVDGAKVLARFIHRWFQPVSYG</sequence>
<dbReference type="Pfam" id="PF01546">
    <property type="entry name" value="Peptidase_M20"/>
    <property type="match status" value="1"/>
</dbReference>
<comment type="cofactor">
    <cofactor evidence="1">
        <name>Zn(2+)</name>
        <dbReference type="ChEBI" id="CHEBI:29105"/>
    </cofactor>
</comment>
<dbReference type="PROSITE" id="PS00758">
    <property type="entry name" value="ARGE_DAPE_CPG2_1"/>
    <property type="match status" value="1"/>
</dbReference>
<keyword evidence="2" id="KW-0479">Metal-binding</keyword>
<dbReference type="GO" id="GO:0046872">
    <property type="term" value="F:metal ion binding"/>
    <property type="evidence" value="ECO:0007669"/>
    <property type="project" value="UniProtKB-KW"/>
</dbReference>
<gene>
    <name evidence="6" type="ORF">SAMN05216276_101529</name>
</gene>
<dbReference type="Proteomes" id="UP000198282">
    <property type="component" value="Unassembled WGS sequence"/>
</dbReference>
<proteinExistence type="predicted"/>
<dbReference type="PANTHER" id="PTHR43808:SF25">
    <property type="entry name" value="PEPTIDASE M20 DIMERISATION DOMAIN-CONTAINING PROTEIN"/>
    <property type="match status" value="1"/>
</dbReference>
<dbReference type="Gene3D" id="3.30.70.360">
    <property type="match status" value="1"/>
</dbReference>
<evidence type="ECO:0000256" key="4">
    <source>
        <dbReference type="ARBA" id="ARBA00022833"/>
    </source>
</evidence>
<accession>A0A239H0C3</accession>
<dbReference type="AlphaFoldDB" id="A0A239H0C3"/>
<dbReference type="Pfam" id="PF07687">
    <property type="entry name" value="M20_dimer"/>
    <property type="match status" value="1"/>
</dbReference>
<dbReference type="InterPro" id="IPR001261">
    <property type="entry name" value="ArgE/DapE_CS"/>
</dbReference>
<dbReference type="EMBL" id="FZOD01000015">
    <property type="protein sequence ID" value="SNS74611.1"/>
    <property type="molecule type" value="Genomic_DNA"/>
</dbReference>
<organism evidence="6 7">
    <name type="scientific">Streptosporangium subroseum</name>
    <dbReference type="NCBI Taxonomy" id="106412"/>
    <lineage>
        <taxon>Bacteria</taxon>
        <taxon>Bacillati</taxon>
        <taxon>Actinomycetota</taxon>
        <taxon>Actinomycetes</taxon>
        <taxon>Streptosporangiales</taxon>
        <taxon>Streptosporangiaceae</taxon>
        <taxon>Streptosporangium</taxon>
    </lineage>
</organism>
<evidence type="ECO:0000313" key="6">
    <source>
        <dbReference type="EMBL" id="SNS74611.1"/>
    </source>
</evidence>
<keyword evidence="4" id="KW-0862">Zinc</keyword>
<feature type="domain" description="Peptidase M20 dimerisation" evidence="5">
    <location>
        <begin position="202"/>
        <end position="309"/>
    </location>
</feature>
<dbReference type="GO" id="GO:0016787">
    <property type="term" value="F:hydrolase activity"/>
    <property type="evidence" value="ECO:0007669"/>
    <property type="project" value="UniProtKB-KW"/>
</dbReference>
<dbReference type="InterPro" id="IPR050072">
    <property type="entry name" value="Peptidase_M20A"/>
</dbReference>